<dbReference type="OrthoDB" id="3826766at2"/>
<proteinExistence type="predicted"/>
<dbReference type="RefSeq" id="WP_141925589.1">
    <property type="nucleotide sequence ID" value="NZ_VFQC01000002.1"/>
</dbReference>
<comment type="caution">
    <text evidence="2">The sequence shown here is derived from an EMBL/GenBank/DDBJ whole genome shotgun (WGS) entry which is preliminary data.</text>
</comment>
<name>A0A543N9N5_9ACTN</name>
<gene>
    <name evidence="2" type="ORF">FHX37_3902</name>
</gene>
<organism evidence="2 3">
    <name type="scientific">Haloactinospora alba</name>
    <dbReference type="NCBI Taxonomy" id="405555"/>
    <lineage>
        <taxon>Bacteria</taxon>
        <taxon>Bacillati</taxon>
        <taxon>Actinomycetota</taxon>
        <taxon>Actinomycetes</taxon>
        <taxon>Streptosporangiales</taxon>
        <taxon>Nocardiopsidaceae</taxon>
        <taxon>Haloactinospora</taxon>
    </lineage>
</organism>
<dbReference type="AlphaFoldDB" id="A0A543N9N5"/>
<evidence type="ECO:0000313" key="2">
    <source>
        <dbReference type="EMBL" id="TQN28554.1"/>
    </source>
</evidence>
<dbReference type="NCBIfam" id="TIGR03941">
    <property type="entry name" value="tRNA_deam_assoc"/>
    <property type="match status" value="1"/>
</dbReference>
<dbReference type="EMBL" id="VFQC01000002">
    <property type="protein sequence ID" value="TQN28554.1"/>
    <property type="molecule type" value="Genomic_DNA"/>
</dbReference>
<evidence type="ECO:0000313" key="3">
    <source>
        <dbReference type="Proteomes" id="UP000317422"/>
    </source>
</evidence>
<sequence length="170" mass="18222">MSIFSVVLFHRGGSWHGAELELEEDVATIDDIADRMRDAALAGDVSPDGETMLLLIEADDEWFGIVRVDGHEEPRVFLSDSRVMNDYTMAALLVESGGMTPPEQVEGTGQKPHPTPGGDRELLGDLGVTEAELTALTASEGTLPGDALTSLAEQVGFDEVLEPLRFAQGL</sequence>
<protein>
    <submittedName>
        <fullName evidence="2">Putative tRNA adenosine deaminase-associated protein</fullName>
    </submittedName>
</protein>
<accession>A0A543N9N5</accession>
<feature type="region of interest" description="Disordered" evidence="1">
    <location>
        <begin position="98"/>
        <end position="121"/>
    </location>
</feature>
<keyword evidence="3" id="KW-1185">Reference proteome</keyword>
<dbReference type="Proteomes" id="UP000317422">
    <property type="component" value="Unassembled WGS sequence"/>
</dbReference>
<dbReference type="InterPro" id="IPR023869">
    <property type="entry name" value="tRNA_Adeno_NH3ase_assoc_put"/>
</dbReference>
<evidence type="ECO:0000256" key="1">
    <source>
        <dbReference type="SAM" id="MobiDB-lite"/>
    </source>
</evidence>
<reference evidence="2 3" key="1">
    <citation type="submission" date="2019-06" db="EMBL/GenBank/DDBJ databases">
        <title>Sequencing the genomes of 1000 actinobacteria strains.</title>
        <authorList>
            <person name="Klenk H.-P."/>
        </authorList>
    </citation>
    <scope>NUCLEOTIDE SEQUENCE [LARGE SCALE GENOMIC DNA]</scope>
    <source>
        <strain evidence="2 3">DSM 45015</strain>
    </source>
</reference>